<feature type="chain" id="PRO_5034222765" evidence="2">
    <location>
        <begin position="19"/>
        <end position="252"/>
    </location>
</feature>
<dbReference type="OrthoDB" id="4779287at2759"/>
<accession>A0A8E2E4G3</accession>
<keyword evidence="1" id="KW-0472">Membrane</keyword>
<name>A0A8E2E4G3_9PEZI</name>
<feature type="signal peptide" evidence="2">
    <location>
        <begin position="1"/>
        <end position="18"/>
    </location>
</feature>
<dbReference type="Proteomes" id="UP000250266">
    <property type="component" value="Unassembled WGS sequence"/>
</dbReference>
<evidence type="ECO:0000256" key="1">
    <source>
        <dbReference type="SAM" id="Phobius"/>
    </source>
</evidence>
<dbReference type="EMBL" id="KV745163">
    <property type="protein sequence ID" value="OCK76989.1"/>
    <property type="molecule type" value="Genomic_DNA"/>
</dbReference>
<keyword evidence="2" id="KW-0732">Signal</keyword>
<dbReference type="AlphaFoldDB" id="A0A8E2E4G3"/>
<keyword evidence="4" id="KW-1185">Reference proteome</keyword>
<gene>
    <name evidence="3" type="ORF">K432DRAFT_407696</name>
</gene>
<keyword evidence="1" id="KW-1133">Transmembrane helix</keyword>
<proteinExistence type="predicted"/>
<sequence>MLPQLITITTLLAASAHAISPYVPAEPIERRYPYAGGGWALMTSGSCPSGTYRSYDVNLDVCCPNGMAPQDGTGPGARVCCTESSSCLTPLQSEPFCADSTWVLWNATTQDAGRTYFCCLPNQIGTQDLACVGGSTNVAASLSAVKLNEPTPTGLAANTFSASPTASDSVTSDTGVAMTTSASVKTTTASAISSTHSGGIGGIISAVASHVSSDGTALTPMSLEVFGLRMMGLGSGIAGVVGVVALVFAMRV</sequence>
<evidence type="ECO:0000313" key="3">
    <source>
        <dbReference type="EMBL" id="OCK76989.1"/>
    </source>
</evidence>
<evidence type="ECO:0000256" key="2">
    <source>
        <dbReference type="SAM" id="SignalP"/>
    </source>
</evidence>
<keyword evidence="1" id="KW-0812">Transmembrane</keyword>
<feature type="transmembrane region" description="Helical" evidence="1">
    <location>
        <begin position="226"/>
        <end position="249"/>
    </location>
</feature>
<evidence type="ECO:0000313" key="4">
    <source>
        <dbReference type="Proteomes" id="UP000250266"/>
    </source>
</evidence>
<reference evidence="3 4" key="1">
    <citation type="journal article" date="2016" name="Nat. Commun.">
        <title>Ectomycorrhizal ecology is imprinted in the genome of the dominant symbiotic fungus Cenococcum geophilum.</title>
        <authorList>
            <consortium name="DOE Joint Genome Institute"/>
            <person name="Peter M."/>
            <person name="Kohler A."/>
            <person name="Ohm R.A."/>
            <person name="Kuo A."/>
            <person name="Krutzmann J."/>
            <person name="Morin E."/>
            <person name="Arend M."/>
            <person name="Barry K.W."/>
            <person name="Binder M."/>
            <person name="Choi C."/>
            <person name="Clum A."/>
            <person name="Copeland A."/>
            <person name="Grisel N."/>
            <person name="Haridas S."/>
            <person name="Kipfer T."/>
            <person name="LaButti K."/>
            <person name="Lindquist E."/>
            <person name="Lipzen A."/>
            <person name="Maire R."/>
            <person name="Meier B."/>
            <person name="Mihaltcheva S."/>
            <person name="Molinier V."/>
            <person name="Murat C."/>
            <person name="Poggeler S."/>
            <person name="Quandt C.A."/>
            <person name="Sperisen C."/>
            <person name="Tritt A."/>
            <person name="Tisserant E."/>
            <person name="Crous P.W."/>
            <person name="Henrissat B."/>
            <person name="Nehls U."/>
            <person name="Egli S."/>
            <person name="Spatafora J.W."/>
            <person name="Grigoriev I.V."/>
            <person name="Martin F.M."/>
        </authorList>
    </citation>
    <scope>NUCLEOTIDE SEQUENCE [LARGE SCALE GENOMIC DNA]</scope>
    <source>
        <strain evidence="3 4">CBS 459.81</strain>
    </source>
</reference>
<protein>
    <submittedName>
        <fullName evidence="3">Uncharacterized protein</fullName>
    </submittedName>
</protein>
<organism evidence="3 4">
    <name type="scientific">Lepidopterella palustris CBS 459.81</name>
    <dbReference type="NCBI Taxonomy" id="1314670"/>
    <lineage>
        <taxon>Eukaryota</taxon>
        <taxon>Fungi</taxon>
        <taxon>Dikarya</taxon>
        <taxon>Ascomycota</taxon>
        <taxon>Pezizomycotina</taxon>
        <taxon>Dothideomycetes</taxon>
        <taxon>Pleosporomycetidae</taxon>
        <taxon>Mytilinidiales</taxon>
        <taxon>Argynnaceae</taxon>
        <taxon>Lepidopterella</taxon>
    </lineage>
</organism>